<protein>
    <submittedName>
        <fullName evidence="1">21028_t:CDS:1</fullName>
    </submittedName>
</protein>
<proteinExistence type="predicted"/>
<gene>
    <name evidence="1" type="ORF">RPERSI_LOCUS20654</name>
</gene>
<organism evidence="1 2">
    <name type="scientific">Racocetra persica</name>
    <dbReference type="NCBI Taxonomy" id="160502"/>
    <lineage>
        <taxon>Eukaryota</taxon>
        <taxon>Fungi</taxon>
        <taxon>Fungi incertae sedis</taxon>
        <taxon>Mucoromycota</taxon>
        <taxon>Glomeromycotina</taxon>
        <taxon>Glomeromycetes</taxon>
        <taxon>Diversisporales</taxon>
        <taxon>Gigasporaceae</taxon>
        <taxon>Racocetra</taxon>
    </lineage>
</organism>
<comment type="caution">
    <text evidence="1">The sequence shown here is derived from an EMBL/GenBank/DDBJ whole genome shotgun (WGS) entry which is preliminary data.</text>
</comment>
<dbReference type="EMBL" id="CAJVQC010058847">
    <property type="protein sequence ID" value="CAG8799127.1"/>
    <property type="molecule type" value="Genomic_DNA"/>
</dbReference>
<evidence type="ECO:0000313" key="2">
    <source>
        <dbReference type="Proteomes" id="UP000789920"/>
    </source>
</evidence>
<dbReference type="Proteomes" id="UP000789920">
    <property type="component" value="Unassembled WGS sequence"/>
</dbReference>
<name>A0ACA9RM78_9GLOM</name>
<reference evidence="1" key="1">
    <citation type="submission" date="2021-06" db="EMBL/GenBank/DDBJ databases">
        <authorList>
            <person name="Kallberg Y."/>
            <person name="Tangrot J."/>
            <person name="Rosling A."/>
        </authorList>
    </citation>
    <scope>NUCLEOTIDE SEQUENCE</scope>
    <source>
        <strain evidence="1">MA461A</strain>
    </source>
</reference>
<keyword evidence="2" id="KW-1185">Reference proteome</keyword>
<evidence type="ECO:0000313" key="1">
    <source>
        <dbReference type="EMBL" id="CAG8799127.1"/>
    </source>
</evidence>
<sequence length="455" mass="52888">WVPKVAKVVKILIKHADDILSETINLYESEPNVHLDENIRVHFLKIKQQESDKKTNFYQDFILVNMTRNPHLDLFGLMKDSFRKTPMQSPMTLPTVSPDVFFENVTTLTLAHYFSGDEQYSRWAANLIRSFILSSYAIGEQDNVDIDVPSYTIDNETINNEGYSFPYLNKIPRMILKFLNVGASFSKDLSNIDPSVFLDACRLLYRAHVLTHKEYMNLRNFASDWLESLINSPQNLKIGRQSNHRGTMFDLQVISLSGFVDDIRLYLRVANRIRMRIGKQFNISLDASTPKISQSHEIMYVQDLVDTNETKSTDYDEDIFRYTTLNLQYWLRLVRIIQNGHCGSDIWQYKTKDGQKLSKAVIEHFKHYKDRMHDGAIINLAYMAKSALDASEIKGFTCQTQDEYDYSKYFKKIDEITNKIILDGETNEKELNTIIGIGDEARRRDIPPFWMFGVA</sequence>
<feature type="non-terminal residue" evidence="1">
    <location>
        <position position="1"/>
    </location>
</feature>
<accession>A0ACA9RM78</accession>